<evidence type="ECO:0000256" key="2">
    <source>
        <dbReference type="ARBA" id="ARBA00012027"/>
    </source>
</evidence>
<keyword evidence="3" id="KW-0677">Repeat</keyword>
<organism evidence="8 9">
    <name type="scientific">Phytophthora rubi</name>
    <dbReference type="NCBI Taxonomy" id="129364"/>
    <lineage>
        <taxon>Eukaryota</taxon>
        <taxon>Sar</taxon>
        <taxon>Stramenopiles</taxon>
        <taxon>Oomycota</taxon>
        <taxon>Peronosporomycetes</taxon>
        <taxon>Peronosporales</taxon>
        <taxon>Peronosporaceae</taxon>
        <taxon>Phytophthora</taxon>
    </lineage>
</organism>
<keyword evidence="6" id="KW-0443">Lipid metabolism</keyword>
<feature type="domain" description="PLD phosphodiesterase" evidence="7">
    <location>
        <begin position="406"/>
        <end position="433"/>
    </location>
</feature>
<evidence type="ECO:0000256" key="3">
    <source>
        <dbReference type="ARBA" id="ARBA00022737"/>
    </source>
</evidence>
<evidence type="ECO:0000256" key="4">
    <source>
        <dbReference type="ARBA" id="ARBA00022801"/>
    </source>
</evidence>
<dbReference type="SUPFAM" id="SSF56024">
    <property type="entry name" value="Phospholipase D/nuclease"/>
    <property type="match status" value="2"/>
</dbReference>
<feature type="domain" description="PLD phosphodiesterase" evidence="7">
    <location>
        <begin position="174"/>
        <end position="204"/>
    </location>
</feature>
<dbReference type="GO" id="GO:0005886">
    <property type="term" value="C:plasma membrane"/>
    <property type="evidence" value="ECO:0007669"/>
    <property type="project" value="TreeGrafter"/>
</dbReference>
<reference evidence="8 9" key="1">
    <citation type="submission" date="2018-09" db="EMBL/GenBank/DDBJ databases">
        <title>Genomic investigation of the strawberry pathogen Phytophthora fragariae indicates pathogenicity is determined by transcriptional variation in three key races.</title>
        <authorList>
            <person name="Adams T.M."/>
            <person name="Armitage A.D."/>
            <person name="Sobczyk M.K."/>
            <person name="Bates H.J."/>
            <person name="Dunwell J.M."/>
            <person name="Nellist C.F."/>
            <person name="Harrison R.J."/>
        </authorList>
    </citation>
    <scope>NUCLEOTIDE SEQUENCE [LARGE SCALE GENOMIC DNA]</scope>
    <source>
        <strain evidence="8 9">SCRP324</strain>
    </source>
</reference>
<evidence type="ECO:0000313" key="9">
    <source>
        <dbReference type="Proteomes" id="UP000435112"/>
    </source>
</evidence>
<dbReference type="OrthoDB" id="14911at2759"/>
<keyword evidence="5" id="KW-0442">Lipid degradation</keyword>
<dbReference type="EMBL" id="QXFU01000001">
    <property type="protein sequence ID" value="KAE9049179.1"/>
    <property type="molecule type" value="Genomic_DNA"/>
</dbReference>
<protein>
    <recommendedName>
        <fullName evidence="2">phospholipase D</fullName>
        <ecNumber evidence="2">3.1.4.4</ecNumber>
    </recommendedName>
</protein>
<dbReference type="Gene3D" id="3.30.870.10">
    <property type="entry name" value="Endonuclease Chain A"/>
    <property type="match status" value="2"/>
</dbReference>
<name>A0A6A3P6F2_9STRA</name>
<dbReference type="InterPro" id="IPR025202">
    <property type="entry name" value="PLD-like_dom"/>
</dbReference>
<evidence type="ECO:0000313" key="8">
    <source>
        <dbReference type="EMBL" id="KAE9049179.1"/>
    </source>
</evidence>
<dbReference type="EC" id="3.1.4.4" evidence="2"/>
<sequence>MTTKHFSRSIPFLPDPQQRANVLEKSERAAFEQPVLDHAEWFLTAREMRTARDVFERPDHALFTTGNHVTIYPASAGYFSDVADDIAQTQKRDLVYIAGWSVCNVPFKPLEPSSTLHELVKGSVTRGADVRMLIWSNLVERKQLLEVRDFVNALPPPKESGPARFVFDDRLPHPTSSHHQKSVVVRKGRELIAYVGGVDLTSNRWDTLEHDQHEERQRAGLERKGRKGWLDAHARIIGPAAKDVARNFLARWNSEPKPSQDLLDDLLEFENPDYSSLPSVEDSERSLVIPEDGSHAVQFVCTYSPDYDGYTDFAPMGEQSIFHARIKAIRNARNFIFIQDQYFILVPELLDVLLEVLPSITRLVVIVQRTAEASYTGYDKYLYDMVTPLQLHFPEKFQLYTTKESRDLYIHSKIVIVDDVYVSLGSANWNRRSMTSDTELGINIVDREYVQSPDKVTVNKLARDFRLQKFVEATGLAYEKLEAMTFLEACGALEAAARDDSSGIIQTYTLEDKARFDLDHIQREIVDPEDPLGSRDRQPKGWRGALSCCCPCWNRKSTQVAS</sequence>
<accession>A0A6A3P6F2</accession>
<dbReference type="CDD" id="cd09104">
    <property type="entry name" value="PLDc_vPLD1_2_like_1"/>
    <property type="match status" value="1"/>
</dbReference>
<dbReference type="GO" id="GO:0009395">
    <property type="term" value="P:phospholipid catabolic process"/>
    <property type="evidence" value="ECO:0007669"/>
    <property type="project" value="TreeGrafter"/>
</dbReference>
<evidence type="ECO:0000256" key="1">
    <source>
        <dbReference type="ARBA" id="ARBA00000798"/>
    </source>
</evidence>
<evidence type="ECO:0000259" key="7">
    <source>
        <dbReference type="PROSITE" id="PS50035"/>
    </source>
</evidence>
<evidence type="ECO:0000256" key="5">
    <source>
        <dbReference type="ARBA" id="ARBA00022963"/>
    </source>
</evidence>
<dbReference type="PANTHER" id="PTHR18896">
    <property type="entry name" value="PHOSPHOLIPASE D"/>
    <property type="match status" value="1"/>
</dbReference>
<gene>
    <name evidence="8" type="ORF">PR002_g13</name>
</gene>
<dbReference type="InterPro" id="IPR015679">
    <property type="entry name" value="PLipase_D_fam"/>
</dbReference>
<dbReference type="AlphaFoldDB" id="A0A6A3P6F2"/>
<dbReference type="GO" id="GO:0004630">
    <property type="term" value="F:phospholipase D activity"/>
    <property type="evidence" value="ECO:0007669"/>
    <property type="project" value="UniProtKB-EC"/>
</dbReference>
<proteinExistence type="predicted"/>
<dbReference type="Pfam" id="PF13091">
    <property type="entry name" value="PLDc_2"/>
    <property type="match status" value="1"/>
</dbReference>
<dbReference type="SMART" id="SM00155">
    <property type="entry name" value="PLDc"/>
    <property type="match status" value="2"/>
</dbReference>
<comment type="catalytic activity">
    <reaction evidence="1">
        <text>a 1,2-diacyl-sn-glycero-3-phosphocholine + H2O = a 1,2-diacyl-sn-glycero-3-phosphate + choline + H(+)</text>
        <dbReference type="Rhea" id="RHEA:14445"/>
        <dbReference type="ChEBI" id="CHEBI:15354"/>
        <dbReference type="ChEBI" id="CHEBI:15377"/>
        <dbReference type="ChEBI" id="CHEBI:15378"/>
        <dbReference type="ChEBI" id="CHEBI:57643"/>
        <dbReference type="ChEBI" id="CHEBI:58608"/>
        <dbReference type="EC" id="3.1.4.4"/>
    </reaction>
</comment>
<comment type="caution">
    <text evidence="8">The sequence shown here is derived from an EMBL/GenBank/DDBJ whole genome shotgun (WGS) entry which is preliminary data.</text>
</comment>
<dbReference type="CDD" id="cd09105">
    <property type="entry name" value="PLDc_vPLD1_2_like_2"/>
    <property type="match status" value="1"/>
</dbReference>
<dbReference type="Proteomes" id="UP000435112">
    <property type="component" value="Unassembled WGS sequence"/>
</dbReference>
<dbReference type="PROSITE" id="PS50035">
    <property type="entry name" value="PLD"/>
    <property type="match status" value="2"/>
</dbReference>
<evidence type="ECO:0000256" key="6">
    <source>
        <dbReference type="ARBA" id="ARBA00023098"/>
    </source>
</evidence>
<dbReference type="InterPro" id="IPR001736">
    <property type="entry name" value="PLipase_D/transphosphatidylase"/>
</dbReference>
<keyword evidence="4" id="KW-0378">Hydrolase</keyword>
<dbReference type="PANTHER" id="PTHR18896:SF76">
    <property type="entry name" value="PHOSPHOLIPASE"/>
    <property type="match status" value="1"/>
</dbReference>